<name>A0ABU6GIL0_9BACL</name>
<dbReference type="Proteomes" id="UP001338137">
    <property type="component" value="Unassembled WGS sequence"/>
</dbReference>
<gene>
    <name evidence="1" type="ORF">P4I72_36200</name>
</gene>
<sequence>MLKKWLQVWVCFVLLFAVITFTTNSKTSALTGFPTFNYAGSVLNPANLTYNPTGEIIFPAVIKASDHIANPLGTYYLYYAPHDAPGGLSLAYSNSLDGPWTEYSGNPIISNNWSPNYSVSHVSSPYMMWNSIANKYYMYFHGENTTTRIASSTDGIHFTYEKAALNTSNFTSMSLTEISYAKVFEYTIPSKNNKYIMLMMCNNTNNIRNICMALSNDGLNWTAQQTPLITPNSEEGTNLSGPTFFPWNGKYYVAYHATSGNVHITEVGPNFNLQNHLGVMYDSDATIDQGRAASPNFITEGNTMYMFYEQGPRLGGQIAYAKTVLNTQWNIFSDSMSNYAAGWTNSGTGTITQYNNDVNIVDTSTTTYHYITKNNMTPPTGAFTFEVRAKVNAANTLNEITMRSGNYKISLYLTHGTAGTAQNNTSNPSKSYTLDTTTYHNYRVVVQSNYTYDLYVDGILRWSGAASLGTGSNVFKIGGDTATTANISVDQVYLGNGIILP</sequence>
<dbReference type="InterPro" id="IPR023296">
    <property type="entry name" value="Glyco_hydro_beta-prop_sf"/>
</dbReference>
<dbReference type="RefSeq" id="WP_326076759.1">
    <property type="nucleotide sequence ID" value="NZ_JARLKY010000134.1"/>
</dbReference>
<evidence type="ECO:0000313" key="1">
    <source>
        <dbReference type="EMBL" id="MEC0232558.1"/>
    </source>
</evidence>
<organism evidence="1 2">
    <name type="scientific">Paenibacillus alba</name>
    <dbReference type="NCBI Taxonomy" id="1197127"/>
    <lineage>
        <taxon>Bacteria</taxon>
        <taxon>Bacillati</taxon>
        <taxon>Bacillota</taxon>
        <taxon>Bacilli</taxon>
        <taxon>Bacillales</taxon>
        <taxon>Paenibacillaceae</taxon>
        <taxon>Paenibacillus</taxon>
    </lineage>
</organism>
<dbReference type="EMBL" id="JARLKY010000134">
    <property type="protein sequence ID" value="MEC0232558.1"/>
    <property type="molecule type" value="Genomic_DNA"/>
</dbReference>
<dbReference type="Gene3D" id="2.115.10.20">
    <property type="entry name" value="Glycosyl hydrolase domain, family 43"/>
    <property type="match status" value="2"/>
</dbReference>
<dbReference type="SUPFAM" id="SSF75005">
    <property type="entry name" value="Arabinanase/levansucrase/invertase"/>
    <property type="match status" value="2"/>
</dbReference>
<reference evidence="1 2" key="1">
    <citation type="submission" date="2023-03" db="EMBL/GenBank/DDBJ databases">
        <title>Bacillus Genome Sequencing.</title>
        <authorList>
            <person name="Dunlap C."/>
        </authorList>
    </citation>
    <scope>NUCLEOTIDE SEQUENCE [LARGE SCALE GENOMIC DNA]</scope>
    <source>
        <strain evidence="1 2">BD-533</strain>
    </source>
</reference>
<accession>A0ABU6GIL0</accession>
<evidence type="ECO:0000313" key="2">
    <source>
        <dbReference type="Proteomes" id="UP001338137"/>
    </source>
</evidence>
<keyword evidence="2" id="KW-1185">Reference proteome</keyword>
<proteinExistence type="predicted"/>
<comment type="caution">
    <text evidence="1">The sequence shown here is derived from an EMBL/GenBank/DDBJ whole genome shotgun (WGS) entry which is preliminary data.</text>
</comment>
<protein>
    <submittedName>
        <fullName evidence="1">Uncharacterized protein</fullName>
    </submittedName>
</protein>